<name>A0A0R1VLE9_9LACO</name>
<organism evidence="1 2">
    <name type="scientific">Liquorilactobacillus ghanensis DSM 18630</name>
    <dbReference type="NCBI Taxonomy" id="1423750"/>
    <lineage>
        <taxon>Bacteria</taxon>
        <taxon>Bacillati</taxon>
        <taxon>Bacillota</taxon>
        <taxon>Bacilli</taxon>
        <taxon>Lactobacillales</taxon>
        <taxon>Lactobacillaceae</taxon>
        <taxon>Liquorilactobacillus</taxon>
    </lineage>
</organism>
<keyword evidence="2" id="KW-1185">Reference proteome</keyword>
<reference evidence="1 2" key="1">
    <citation type="journal article" date="2015" name="Genome Announc.">
        <title>Expanding the biotechnology potential of lactobacilli through comparative genomics of 213 strains and associated genera.</title>
        <authorList>
            <person name="Sun Z."/>
            <person name="Harris H.M."/>
            <person name="McCann A."/>
            <person name="Guo C."/>
            <person name="Argimon S."/>
            <person name="Zhang W."/>
            <person name="Yang X."/>
            <person name="Jeffery I.B."/>
            <person name="Cooney J.C."/>
            <person name="Kagawa T.F."/>
            <person name="Liu W."/>
            <person name="Song Y."/>
            <person name="Salvetti E."/>
            <person name="Wrobel A."/>
            <person name="Rasinkangas P."/>
            <person name="Parkhill J."/>
            <person name="Rea M.C."/>
            <person name="O'Sullivan O."/>
            <person name="Ritari J."/>
            <person name="Douillard F.P."/>
            <person name="Paul Ross R."/>
            <person name="Yang R."/>
            <person name="Briner A.E."/>
            <person name="Felis G.E."/>
            <person name="de Vos W.M."/>
            <person name="Barrangou R."/>
            <person name="Klaenhammer T.R."/>
            <person name="Caufield P.W."/>
            <person name="Cui Y."/>
            <person name="Zhang H."/>
            <person name="O'Toole P.W."/>
        </authorList>
    </citation>
    <scope>NUCLEOTIDE SEQUENCE [LARGE SCALE GENOMIC DNA]</scope>
    <source>
        <strain evidence="1 2">DSM 18630</strain>
    </source>
</reference>
<gene>
    <name evidence="1" type="ORF">FC89_GL000660</name>
</gene>
<evidence type="ECO:0000313" key="1">
    <source>
        <dbReference type="EMBL" id="KRM06513.1"/>
    </source>
</evidence>
<dbReference type="PATRIC" id="fig|1423750.3.peg.680"/>
<evidence type="ECO:0000313" key="2">
    <source>
        <dbReference type="Proteomes" id="UP000051451"/>
    </source>
</evidence>
<dbReference type="AlphaFoldDB" id="A0A0R1VLE9"/>
<comment type="caution">
    <text evidence="1">The sequence shown here is derived from an EMBL/GenBank/DDBJ whole genome shotgun (WGS) entry which is preliminary data.</text>
</comment>
<accession>A0A0R1VLE9</accession>
<protein>
    <submittedName>
        <fullName evidence="1">Uncharacterized protein</fullName>
    </submittedName>
</protein>
<sequence length="177" mass="20255">MGPAATDSSQAAQYYVEHYLADQLKTSTQIVLHSSFEQLFSQLQQLKDDFLVIPTAFRSAKSGMSWGQWHYRNLAVLDLQTAFVYPLNSLVLLENTASVSNIAYTHAALTDLMGQYIQPKVVRCSASKYAAYQQYLVDGQYVLTNEKNVRLRPTEKILQRFSPQMVWAVYQIKEFQK</sequence>
<proteinExistence type="predicted"/>
<dbReference type="EMBL" id="AZGB01000015">
    <property type="protein sequence ID" value="KRM06513.1"/>
    <property type="molecule type" value="Genomic_DNA"/>
</dbReference>
<dbReference type="Proteomes" id="UP000051451">
    <property type="component" value="Unassembled WGS sequence"/>
</dbReference>
<dbReference type="STRING" id="1423750.FC89_GL000660"/>